<feature type="region of interest" description="Disordered" evidence="1">
    <location>
        <begin position="1"/>
        <end position="20"/>
    </location>
</feature>
<keyword evidence="3" id="KW-1185">Reference proteome</keyword>
<name>A0AAE1LLX7_9NEOP</name>
<dbReference type="EMBL" id="JAHWGI010001145">
    <property type="protein sequence ID" value="KAK3923434.1"/>
    <property type="molecule type" value="Genomic_DNA"/>
</dbReference>
<proteinExistence type="predicted"/>
<feature type="non-terminal residue" evidence="2">
    <location>
        <position position="1"/>
    </location>
</feature>
<reference evidence="2" key="2">
    <citation type="journal article" date="2023" name="BMC Genomics">
        <title>Pest status, molecular evolution, and epigenetic factors derived from the genome assembly of Frankliniella fusca, a thysanopteran phytovirus vector.</title>
        <authorList>
            <person name="Catto M.A."/>
            <person name="Labadie P.E."/>
            <person name="Jacobson A.L."/>
            <person name="Kennedy G.G."/>
            <person name="Srinivasan R."/>
            <person name="Hunt B.G."/>
        </authorList>
    </citation>
    <scope>NUCLEOTIDE SEQUENCE</scope>
    <source>
        <strain evidence="2">PL_HMW_Pooled</strain>
    </source>
</reference>
<reference evidence="2" key="1">
    <citation type="submission" date="2021-07" db="EMBL/GenBank/DDBJ databases">
        <authorList>
            <person name="Catto M.A."/>
            <person name="Jacobson A."/>
            <person name="Kennedy G."/>
            <person name="Labadie P."/>
            <person name="Hunt B.G."/>
            <person name="Srinivasan R."/>
        </authorList>
    </citation>
    <scope>NUCLEOTIDE SEQUENCE</scope>
    <source>
        <strain evidence="2">PL_HMW_Pooled</strain>
        <tissue evidence="2">Head</tissue>
    </source>
</reference>
<dbReference type="AlphaFoldDB" id="A0AAE1LLX7"/>
<evidence type="ECO:0000256" key="1">
    <source>
        <dbReference type="SAM" id="MobiDB-lite"/>
    </source>
</evidence>
<dbReference type="Proteomes" id="UP001219518">
    <property type="component" value="Unassembled WGS sequence"/>
</dbReference>
<gene>
    <name evidence="2" type="ORF">KUF71_001845</name>
</gene>
<protein>
    <submittedName>
        <fullName evidence="2">E3 ubiquitin-protein ligase DZIP3</fullName>
    </submittedName>
</protein>
<sequence length="82" mass="8577">AAAAAAGSDPRLATPVRQPARPFSSCVLSAPRTPELCPQTSRARAWPRPPLHFSTCPSAVFKSATPLPASSKINVLKSKPPC</sequence>
<evidence type="ECO:0000313" key="2">
    <source>
        <dbReference type="EMBL" id="KAK3923434.1"/>
    </source>
</evidence>
<organism evidence="2 3">
    <name type="scientific">Frankliniella fusca</name>
    <dbReference type="NCBI Taxonomy" id="407009"/>
    <lineage>
        <taxon>Eukaryota</taxon>
        <taxon>Metazoa</taxon>
        <taxon>Ecdysozoa</taxon>
        <taxon>Arthropoda</taxon>
        <taxon>Hexapoda</taxon>
        <taxon>Insecta</taxon>
        <taxon>Pterygota</taxon>
        <taxon>Neoptera</taxon>
        <taxon>Paraneoptera</taxon>
        <taxon>Thysanoptera</taxon>
        <taxon>Terebrantia</taxon>
        <taxon>Thripoidea</taxon>
        <taxon>Thripidae</taxon>
        <taxon>Frankliniella</taxon>
    </lineage>
</organism>
<evidence type="ECO:0000313" key="3">
    <source>
        <dbReference type="Proteomes" id="UP001219518"/>
    </source>
</evidence>
<comment type="caution">
    <text evidence="2">The sequence shown here is derived from an EMBL/GenBank/DDBJ whole genome shotgun (WGS) entry which is preliminary data.</text>
</comment>
<accession>A0AAE1LLX7</accession>